<feature type="signal peptide" evidence="2">
    <location>
        <begin position="1"/>
        <end position="30"/>
    </location>
</feature>
<accession>A0A1F7U8Y2</accession>
<dbReference type="Pfam" id="PF18895">
    <property type="entry name" value="T4SS_pilin"/>
    <property type="match status" value="1"/>
</dbReference>
<proteinExistence type="predicted"/>
<dbReference type="InterPro" id="IPR043993">
    <property type="entry name" value="T4SS_pilin"/>
</dbReference>
<dbReference type="AlphaFoldDB" id="A0A1F7U8Y2"/>
<organism evidence="3 4">
    <name type="scientific">Candidatus Uhrbacteria bacterium RIFCSPHIGHO2_02_FULL_57_19</name>
    <dbReference type="NCBI Taxonomy" id="1802391"/>
    <lineage>
        <taxon>Bacteria</taxon>
        <taxon>Candidatus Uhriibacteriota</taxon>
    </lineage>
</organism>
<protein>
    <recommendedName>
        <fullName evidence="5">PKD domain-containing protein</fullName>
    </recommendedName>
</protein>
<name>A0A1F7U8Y2_9BACT</name>
<dbReference type="EMBL" id="MGDZ01000005">
    <property type="protein sequence ID" value="OGL74177.1"/>
    <property type="molecule type" value="Genomic_DNA"/>
</dbReference>
<dbReference type="Proteomes" id="UP000176303">
    <property type="component" value="Unassembled WGS sequence"/>
</dbReference>
<evidence type="ECO:0000313" key="3">
    <source>
        <dbReference type="EMBL" id="OGL74177.1"/>
    </source>
</evidence>
<dbReference type="STRING" id="1802391.A3D72_02320"/>
<comment type="caution">
    <text evidence="3">The sequence shown here is derived from an EMBL/GenBank/DDBJ whole genome shotgun (WGS) entry which is preliminary data.</text>
</comment>
<keyword evidence="1" id="KW-1133">Transmembrane helix</keyword>
<sequence>MRRRNAFRPLMLSASILALFVGLLPAPAHAVDCNRVTLTFDVLPKTVNVGEESQFKTSFAWQGGTPEECFDTPVTFVWNDNFQAQNYEIRRRERATREPIRLDFNQRWITTPGYHRFSVKVLVNDSQVSESALVQVTAAGEGVSTQAEASYAEGPPSSGPVPLEVRIGNLTEAANLAEYIAAVFRYALSIGGILATVMVVYGGAKWLLAAGDSGKISEAKSTITNAVLGLILLLGSYTILVTVNPEITRLRALKLPKVERAILASNWCEDQDLNTVKVTPVSGQCGRKGTIEPREGAGPVTSDMCTFQTCPQEQVCSGFGGTFECRSCGDIDDNRLEAWRLTEDDAGCAPFAPRAAGGRFQYCFFSEDNRLDPNVDVCAYADVRCSQIDSCRDYDDIFLVHQGRPIEIDSETKDAYGGYNPDHLRQICQSNPCNVAGGCVLRESSSLSQFLTDVGSLKGPPSGDLYDCESP</sequence>
<reference evidence="3 4" key="1">
    <citation type="journal article" date="2016" name="Nat. Commun.">
        <title>Thousands of microbial genomes shed light on interconnected biogeochemical processes in an aquifer system.</title>
        <authorList>
            <person name="Anantharaman K."/>
            <person name="Brown C.T."/>
            <person name="Hug L.A."/>
            <person name="Sharon I."/>
            <person name="Castelle C.J."/>
            <person name="Probst A.J."/>
            <person name="Thomas B.C."/>
            <person name="Singh A."/>
            <person name="Wilkins M.J."/>
            <person name="Karaoz U."/>
            <person name="Brodie E.L."/>
            <person name="Williams K.H."/>
            <person name="Hubbard S.S."/>
            <person name="Banfield J.F."/>
        </authorList>
    </citation>
    <scope>NUCLEOTIDE SEQUENCE [LARGE SCALE GENOMIC DNA]</scope>
</reference>
<keyword evidence="2" id="KW-0732">Signal</keyword>
<feature type="chain" id="PRO_5009533034" description="PKD domain-containing protein" evidence="2">
    <location>
        <begin position="31"/>
        <end position="471"/>
    </location>
</feature>
<feature type="transmembrane region" description="Helical" evidence="1">
    <location>
        <begin position="179"/>
        <end position="201"/>
    </location>
</feature>
<evidence type="ECO:0000313" key="4">
    <source>
        <dbReference type="Proteomes" id="UP000176303"/>
    </source>
</evidence>
<keyword evidence="1" id="KW-0812">Transmembrane</keyword>
<evidence type="ECO:0000256" key="1">
    <source>
        <dbReference type="SAM" id="Phobius"/>
    </source>
</evidence>
<evidence type="ECO:0000256" key="2">
    <source>
        <dbReference type="SAM" id="SignalP"/>
    </source>
</evidence>
<gene>
    <name evidence="3" type="ORF">A3D72_02320</name>
</gene>
<keyword evidence="1" id="KW-0472">Membrane</keyword>
<evidence type="ECO:0008006" key="5">
    <source>
        <dbReference type="Google" id="ProtNLM"/>
    </source>
</evidence>
<feature type="transmembrane region" description="Helical" evidence="1">
    <location>
        <begin position="222"/>
        <end position="243"/>
    </location>
</feature>